<comment type="caution">
    <text evidence="15">The sequence shown here is derived from an EMBL/GenBank/DDBJ whole genome shotgun (WGS) entry which is preliminary data.</text>
</comment>
<dbReference type="InterPro" id="IPR043129">
    <property type="entry name" value="ATPase_NBD"/>
</dbReference>
<proteinExistence type="inferred from homology"/>
<reference evidence="16" key="1">
    <citation type="submission" date="2020-01" db="EMBL/GenBank/DDBJ databases">
        <title>Draft genome sequence of the Termite Coptotermes fromosanus.</title>
        <authorList>
            <person name="Itakura S."/>
            <person name="Yosikawa Y."/>
            <person name="Umezawa K."/>
        </authorList>
    </citation>
    <scope>NUCLEOTIDE SEQUENCE [LARGE SCALE GENOMIC DNA]</scope>
</reference>
<keyword evidence="16" id="KW-1185">Reference proteome</keyword>
<feature type="transmembrane region" description="Helical" evidence="14">
    <location>
        <begin position="80"/>
        <end position="98"/>
    </location>
</feature>
<dbReference type="InParanoid" id="A0A6L2Q9C9"/>
<evidence type="ECO:0000256" key="12">
    <source>
        <dbReference type="ARBA" id="ARBA00023186"/>
    </source>
</evidence>
<dbReference type="Pfam" id="PF00012">
    <property type="entry name" value="HSP70"/>
    <property type="match status" value="1"/>
</dbReference>
<dbReference type="PANTHER" id="PTHR45639">
    <property type="entry name" value="HSC70CB, ISOFORM G-RELATED"/>
    <property type="match status" value="1"/>
</dbReference>
<evidence type="ECO:0000256" key="3">
    <source>
        <dbReference type="ARBA" id="ARBA00010694"/>
    </source>
</evidence>
<dbReference type="GO" id="GO:0055085">
    <property type="term" value="P:transmembrane transport"/>
    <property type="evidence" value="ECO:0007669"/>
    <property type="project" value="InterPro"/>
</dbReference>
<keyword evidence="11 14" id="KW-0472">Membrane</keyword>
<keyword evidence="7 14" id="KW-0812">Transmembrane</keyword>
<feature type="transmembrane region" description="Helical" evidence="14">
    <location>
        <begin position="12"/>
        <end position="35"/>
    </location>
</feature>
<evidence type="ECO:0000256" key="1">
    <source>
        <dbReference type="ARBA" id="ARBA00004141"/>
    </source>
</evidence>
<dbReference type="GO" id="GO:0140662">
    <property type="term" value="F:ATP-dependent protein folding chaperone"/>
    <property type="evidence" value="ECO:0007669"/>
    <property type="project" value="InterPro"/>
</dbReference>
<dbReference type="CDD" id="cd10238">
    <property type="entry name" value="ASKHA_NBD_HSP70_HSPA14"/>
    <property type="match status" value="1"/>
</dbReference>
<evidence type="ECO:0000256" key="7">
    <source>
        <dbReference type="ARBA" id="ARBA00022692"/>
    </source>
</evidence>
<dbReference type="Proteomes" id="UP000502823">
    <property type="component" value="Unassembled WGS sequence"/>
</dbReference>
<dbReference type="GO" id="GO:0016020">
    <property type="term" value="C:membrane"/>
    <property type="evidence" value="ECO:0007669"/>
    <property type="project" value="UniProtKB-SubCell"/>
</dbReference>
<dbReference type="GO" id="GO:0012505">
    <property type="term" value="C:endomembrane system"/>
    <property type="evidence" value="ECO:0007669"/>
    <property type="project" value="UniProtKB-ARBA"/>
</dbReference>
<dbReference type="Gene3D" id="3.90.640.10">
    <property type="entry name" value="Actin, Chain A, domain 4"/>
    <property type="match status" value="1"/>
</dbReference>
<dbReference type="InterPro" id="IPR013657">
    <property type="entry name" value="SCL35B1-4/HUT1"/>
</dbReference>
<keyword evidence="8" id="KW-0547">Nucleotide-binding</keyword>
<feature type="non-terminal residue" evidence="15">
    <location>
        <position position="718"/>
    </location>
</feature>
<sequence length="718" mass="78219">MERQTTRNEVVVVMIMCLLGIRIPLKTYLLLALLTLGTMGFSNSSLGHLNYPTQVIFKCCKLIPVLVGGILIQQKRYGKLDFLAAGCMCLGLTLFTLADSNVSPNFSAVGVLMISSALLCDAAIGNVQEKSMKAYKATNTEVVLYSYSIGFMYLFLIMLVTGDLNQGVAFCSMHLMETYGYALIFSLSGYLGIQIVLTLVRTCGAFTAATITTCRKAVSIIISFMFFSKPFTFHEIAQISRLKIRGRPSSVVDSRGCRRMAAVFGIDVGNTSACLALFKDSKTEVIANDSGDRVTPAVVAFNESETIVGLAAKSGLARNGPSTVIHNKKLLNEKIEESELEEVVNASTCKVKHEEGTLRYELKRGDKVCSFTPEDVATCIFKKMYDIASSAVRSEADLRAVLAIPVHFQQNSRQTVMRSAEEAGFEVLQVISEPSAAVLAYGVGLSNLYEEHHCLVYRLGGETLDVTVVQVNAGMYTISGTVHKSNLGGNKFTRILADYLAGEFRHRWKLDPQESRRSMVKLRGAAENCKHILSTVSTAHCFVESLCEGVDFSYNITRARFENLITSHLSEYLQPVHEVLEKAGLSSKTVTKLILSGGATKMPKLQQAVRELFLDAEVLSGISPDEVIATGAAKQGSYLARPFDPDCEHLAMEVPAVSKPICVKVSEEAGLKCIIPALTPVPVKRAQVHTITSQQSDVTVELYEADGDSCGAPLLFGK</sequence>
<evidence type="ECO:0000256" key="5">
    <source>
        <dbReference type="ARBA" id="ARBA00018766"/>
    </source>
</evidence>
<evidence type="ECO:0000313" key="15">
    <source>
        <dbReference type="EMBL" id="GFG40610.1"/>
    </source>
</evidence>
<dbReference type="OrthoDB" id="29851at2759"/>
<comment type="function">
    <text evidence="13">Component of the ribosome-associated complex (RAC), a complex involved in folding or maintaining nascent polypeptides in a folding-competent state. In the RAC complex, binds to the nascent polypeptide chain, while DNAJC2 stimulates its ATPase activity.</text>
</comment>
<evidence type="ECO:0000256" key="4">
    <source>
        <dbReference type="ARBA" id="ARBA00011347"/>
    </source>
</evidence>
<keyword evidence="12" id="KW-0143">Chaperone</keyword>
<comment type="subunit">
    <text evidence="4">Component of ribosome-associated complex (RAC), a heterodimer composed of Hsp70/DnaK-type chaperone HSPA14 and Hsp40/DnaJ-type chaperone DNAJC2.</text>
</comment>
<feature type="transmembrane region" description="Helical" evidence="14">
    <location>
        <begin position="55"/>
        <end position="73"/>
    </location>
</feature>
<evidence type="ECO:0000256" key="10">
    <source>
        <dbReference type="ARBA" id="ARBA00022989"/>
    </source>
</evidence>
<evidence type="ECO:0000256" key="2">
    <source>
        <dbReference type="ARBA" id="ARBA00007381"/>
    </source>
</evidence>
<comment type="subcellular location">
    <subcellularLocation>
        <location evidence="1">Membrane</location>
        <topology evidence="1">Multi-pass membrane protein</topology>
    </subcellularLocation>
</comment>
<dbReference type="InterPro" id="IPR013126">
    <property type="entry name" value="Hsp_70_fam"/>
</dbReference>
<dbReference type="Gene3D" id="3.30.30.30">
    <property type="match status" value="1"/>
</dbReference>
<dbReference type="EMBL" id="BLKM01002316">
    <property type="protein sequence ID" value="GFG40610.1"/>
    <property type="molecule type" value="Genomic_DNA"/>
</dbReference>
<evidence type="ECO:0000256" key="6">
    <source>
        <dbReference type="ARBA" id="ARBA00022448"/>
    </source>
</evidence>
<dbReference type="SUPFAM" id="SSF53067">
    <property type="entry name" value="Actin-like ATPase domain"/>
    <property type="match status" value="2"/>
</dbReference>
<evidence type="ECO:0000313" key="16">
    <source>
        <dbReference type="Proteomes" id="UP000502823"/>
    </source>
</evidence>
<dbReference type="GO" id="GO:0005829">
    <property type="term" value="C:cytosol"/>
    <property type="evidence" value="ECO:0007669"/>
    <property type="project" value="TreeGrafter"/>
</dbReference>
<keyword evidence="6" id="KW-0813">Transport</keyword>
<feature type="transmembrane region" description="Helical" evidence="14">
    <location>
        <begin position="181"/>
        <end position="200"/>
    </location>
</feature>
<name>A0A6L2Q9C9_COPFO</name>
<dbReference type="PROSITE" id="PS01036">
    <property type="entry name" value="HSP70_3"/>
    <property type="match status" value="1"/>
</dbReference>
<keyword evidence="10 14" id="KW-1133">Transmembrane helix</keyword>
<dbReference type="PRINTS" id="PR00301">
    <property type="entry name" value="HEATSHOCK70"/>
</dbReference>
<dbReference type="GO" id="GO:0005634">
    <property type="term" value="C:nucleus"/>
    <property type="evidence" value="ECO:0007669"/>
    <property type="project" value="TreeGrafter"/>
</dbReference>
<dbReference type="Gene3D" id="3.30.420.40">
    <property type="match status" value="2"/>
</dbReference>
<comment type="similarity">
    <text evidence="3">Belongs to the nucleotide-sugar transporter family. SLC35B subfamily.</text>
</comment>
<evidence type="ECO:0000256" key="9">
    <source>
        <dbReference type="ARBA" id="ARBA00022840"/>
    </source>
</evidence>
<accession>A0A6L2Q9C9</accession>
<feature type="transmembrane region" description="Helical" evidence="14">
    <location>
        <begin position="104"/>
        <end position="124"/>
    </location>
</feature>
<gene>
    <name evidence="15" type="ORF">Cfor_06647</name>
</gene>
<evidence type="ECO:0000256" key="11">
    <source>
        <dbReference type="ARBA" id="ARBA00023136"/>
    </source>
</evidence>
<protein>
    <recommendedName>
        <fullName evidence="5">Heat shock 70 kDa protein 14</fullName>
    </recommendedName>
</protein>
<dbReference type="FunFam" id="3.90.640.10:FF:000021">
    <property type="entry name" value="Heat shock protein 14"/>
    <property type="match status" value="1"/>
</dbReference>
<evidence type="ECO:0000256" key="13">
    <source>
        <dbReference type="ARBA" id="ARBA00024825"/>
    </source>
</evidence>
<dbReference type="InterPro" id="IPR042049">
    <property type="entry name" value="HSPA14_NBD"/>
</dbReference>
<dbReference type="InterPro" id="IPR018181">
    <property type="entry name" value="Heat_shock_70_CS"/>
</dbReference>
<feature type="transmembrane region" description="Helical" evidence="14">
    <location>
        <begin position="144"/>
        <end position="161"/>
    </location>
</feature>
<dbReference type="AlphaFoldDB" id="A0A6L2Q9C9"/>
<evidence type="ECO:0000256" key="8">
    <source>
        <dbReference type="ARBA" id="ARBA00022741"/>
    </source>
</evidence>
<dbReference type="Pfam" id="PF08449">
    <property type="entry name" value="UAA"/>
    <property type="match status" value="1"/>
</dbReference>
<keyword evidence="9" id="KW-0067">ATP-binding</keyword>
<dbReference type="GO" id="GO:0005524">
    <property type="term" value="F:ATP binding"/>
    <property type="evidence" value="ECO:0007669"/>
    <property type="project" value="UniProtKB-KW"/>
</dbReference>
<dbReference type="PANTHER" id="PTHR45639:SF32">
    <property type="entry name" value="HEAT SHOCK PROTEIN PDR13"/>
    <property type="match status" value="1"/>
</dbReference>
<organism evidence="15 16">
    <name type="scientific">Coptotermes formosanus</name>
    <name type="common">Formosan subterranean termite</name>
    <dbReference type="NCBI Taxonomy" id="36987"/>
    <lineage>
        <taxon>Eukaryota</taxon>
        <taxon>Metazoa</taxon>
        <taxon>Ecdysozoa</taxon>
        <taxon>Arthropoda</taxon>
        <taxon>Hexapoda</taxon>
        <taxon>Insecta</taxon>
        <taxon>Pterygota</taxon>
        <taxon>Neoptera</taxon>
        <taxon>Polyneoptera</taxon>
        <taxon>Dictyoptera</taxon>
        <taxon>Blattodea</taxon>
        <taxon>Blattoidea</taxon>
        <taxon>Termitoidae</taxon>
        <taxon>Rhinotermitidae</taxon>
        <taxon>Coptotermes</taxon>
    </lineage>
</organism>
<comment type="similarity">
    <text evidence="2">Belongs to the heat shock protein 70 family.</text>
</comment>
<evidence type="ECO:0000256" key="14">
    <source>
        <dbReference type="SAM" id="Phobius"/>
    </source>
</evidence>